<dbReference type="EMBL" id="JAFCMP010000268">
    <property type="protein sequence ID" value="KAG5182071.1"/>
    <property type="molecule type" value="Genomic_DNA"/>
</dbReference>
<evidence type="ECO:0000256" key="2">
    <source>
        <dbReference type="ARBA" id="ARBA00007267"/>
    </source>
</evidence>
<dbReference type="Pfam" id="PF03638">
    <property type="entry name" value="TCR"/>
    <property type="match status" value="2"/>
</dbReference>
<dbReference type="Proteomes" id="UP000664859">
    <property type="component" value="Unassembled WGS sequence"/>
</dbReference>
<keyword evidence="3" id="KW-0539">Nucleus</keyword>
<keyword evidence="6" id="KW-1185">Reference proteome</keyword>
<feature type="domain" description="CRC" evidence="4">
    <location>
        <begin position="16"/>
        <end position="132"/>
    </location>
</feature>
<reference evidence="5" key="1">
    <citation type="submission" date="2021-02" db="EMBL/GenBank/DDBJ databases">
        <title>First Annotated Genome of the Yellow-green Alga Tribonema minus.</title>
        <authorList>
            <person name="Mahan K.M."/>
        </authorList>
    </citation>
    <scope>NUCLEOTIDE SEQUENCE</scope>
    <source>
        <strain evidence="5">UTEX B ZZ1240</strain>
    </source>
</reference>
<evidence type="ECO:0000313" key="6">
    <source>
        <dbReference type="Proteomes" id="UP000664859"/>
    </source>
</evidence>
<comment type="caution">
    <text evidence="5">The sequence shown here is derived from an EMBL/GenBank/DDBJ whole genome shotgun (WGS) entry which is preliminary data.</text>
</comment>
<proteinExistence type="inferred from homology"/>
<evidence type="ECO:0000259" key="4">
    <source>
        <dbReference type="PROSITE" id="PS51634"/>
    </source>
</evidence>
<dbReference type="InterPro" id="IPR028307">
    <property type="entry name" value="Lin-54_fam"/>
</dbReference>
<dbReference type="PANTHER" id="PTHR12446">
    <property type="entry name" value="TESMIN/TSO1-RELATED"/>
    <property type="match status" value="1"/>
</dbReference>
<organism evidence="5 6">
    <name type="scientific">Tribonema minus</name>
    <dbReference type="NCBI Taxonomy" id="303371"/>
    <lineage>
        <taxon>Eukaryota</taxon>
        <taxon>Sar</taxon>
        <taxon>Stramenopiles</taxon>
        <taxon>Ochrophyta</taxon>
        <taxon>PX clade</taxon>
        <taxon>Xanthophyceae</taxon>
        <taxon>Tribonematales</taxon>
        <taxon>Tribonemataceae</taxon>
        <taxon>Tribonema</taxon>
    </lineage>
</organism>
<sequence>MHTYIPSRALQPQASPVGPCKCKKNRCLKLYCGCFQSGDYCSFDCSCLSCQNTVALENLRQDAIRAALERNPAVFQGVAVLTEETSGAIKRTQVTGCNCKNSACLKKYCGCFRAGERCADGCKCTGCKVCMYGNESKDPRTLGDKVFY</sequence>
<dbReference type="OrthoDB" id="6283463at2759"/>
<evidence type="ECO:0000256" key="1">
    <source>
        <dbReference type="ARBA" id="ARBA00004123"/>
    </source>
</evidence>
<dbReference type="PANTHER" id="PTHR12446:SF34">
    <property type="entry name" value="PROTEIN LIN-54 HOMOLOG"/>
    <property type="match status" value="1"/>
</dbReference>
<dbReference type="GO" id="GO:0006355">
    <property type="term" value="P:regulation of DNA-templated transcription"/>
    <property type="evidence" value="ECO:0007669"/>
    <property type="project" value="TreeGrafter"/>
</dbReference>
<dbReference type="InterPro" id="IPR005172">
    <property type="entry name" value="CRC"/>
</dbReference>
<comment type="subcellular location">
    <subcellularLocation>
        <location evidence="1">Nucleus</location>
    </subcellularLocation>
</comment>
<gene>
    <name evidence="5" type="ORF">JKP88DRAFT_164906</name>
</gene>
<protein>
    <recommendedName>
        <fullName evidence="4">CRC domain-containing protein</fullName>
    </recommendedName>
</protein>
<accession>A0A835YV21</accession>
<evidence type="ECO:0000313" key="5">
    <source>
        <dbReference type="EMBL" id="KAG5182071.1"/>
    </source>
</evidence>
<name>A0A835YV21_9STRA</name>
<dbReference type="SMART" id="SM01114">
    <property type="entry name" value="CXC"/>
    <property type="match status" value="2"/>
</dbReference>
<dbReference type="InterPro" id="IPR033467">
    <property type="entry name" value="Tesmin/TSO1-like_CXC"/>
</dbReference>
<comment type="similarity">
    <text evidence="2">Belongs to the lin-54 family.</text>
</comment>
<evidence type="ECO:0000256" key="3">
    <source>
        <dbReference type="ARBA" id="ARBA00023242"/>
    </source>
</evidence>
<dbReference type="AlphaFoldDB" id="A0A835YV21"/>
<dbReference type="GO" id="GO:0005634">
    <property type="term" value="C:nucleus"/>
    <property type="evidence" value="ECO:0007669"/>
    <property type="project" value="UniProtKB-SubCell"/>
</dbReference>
<dbReference type="PROSITE" id="PS51634">
    <property type="entry name" value="CRC"/>
    <property type="match status" value="1"/>
</dbReference>